<dbReference type="PANTHER" id="PTHR43293:SF3">
    <property type="entry name" value="CHOLESTEROL RING-CLEAVING HYDROLASE IPDB SUBUNIT"/>
    <property type="match status" value="1"/>
</dbReference>
<dbReference type="Gene3D" id="3.40.1080.10">
    <property type="entry name" value="Glutaconate Coenzyme A-transferase"/>
    <property type="match status" value="1"/>
</dbReference>
<sequence>MSSTVTGSADQPTGSAITADAPVTRAEYCAVAVADAFAGDGEFIASAFGTIPAIGVRLARLTVAPDLLLTDGEAHFVSGTWQIGADPHATEGVVVEGWSPFRTIFDLVWHGKRHVMMIPAQIDGHGNTNISAIGDYAQPKVQLLGVRGAPGNSVYHPTSYWVPNHSTRSFVRTVDMVSGVGTDSARAAGPAASAYHDLRRVVTNLAVLDFGGPDGAMRLLSLHPGVTLEEFRAATACDVHVEGEVPATRAPSAEELRLIREVIDPRSLRDREIPA</sequence>
<protein>
    <submittedName>
        <fullName evidence="2">Acyl CoA:acetate/3-ketoacid CoA transferase, beta subunit</fullName>
    </submittedName>
</protein>
<gene>
    <name evidence="2" type="ORF">GA0070608_4188</name>
</gene>
<accession>A0A1C6VUG9</accession>
<evidence type="ECO:0000313" key="2">
    <source>
        <dbReference type="EMBL" id="SCL69966.1"/>
    </source>
</evidence>
<dbReference type="PANTHER" id="PTHR43293">
    <property type="entry name" value="ACETATE COA-TRANSFERASE YDIF"/>
    <property type="match status" value="1"/>
</dbReference>
<reference evidence="2 3" key="1">
    <citation type="submission" date="2016-06" db="EMBL/GenBank/DDBJ databases">
        <authorList>
            <person name="Kjaerup R.B."/>
            <person name="Dalgaard T.S."/>
            <person name="Juul-Madsen H.R."/>
        </authorList>
    </citation>
    <scope>NUCLEOTIDE SEQUENCE [LARGE SCALE GENOMIC DNA]</scope>
    <source>
        <strain evidence="2 3">DSM 43363</strain>
    </source>
</reference>
<dbReference type="STRING" id="47871.GA0070608_4188"/>
<dbReference type="AlphaFoldDB" id="A0A1C6VUG9"/>
<dbReference type="SUPFAM" id="SSF100950">
    <property type="entry name" value="NagB/RpiA/CoA transferase-like"/>
    <property type="match status" value="1"/>
</dbReference>
<dbReference type="EMBL" id="FMIC01000002">
    <property type="protein sequence ID" value="SCL69966.1"/>
    <property type="molecule type" value="Genomic_DNA"/>
</dbReference>
<evidence type="ECO:0000256" key="1">
    <source>
        <dbReference type="ARBA" id="ARBA00007047"/>
    </source>
</evidence>
<organism evidence="2 3">
    <name type="scientific">Micromonospora peucetia</name>
    <dbReference type="NCBI Taxonomy" id="47871"/>
    <lineage>
        <taxon>Bacteria</taxon>
        <taxon>Bacillati</taxon>
        <taxon>Actinomycetota</taxon>
        <taxon>Actinomycetes</taxon>
        <taxon>Micromonosporales</taxon>
        <taxon>Micromonosporaceae</taxon>
        <taxon>Micromonospora</taxon>
    </lineage>
</organism>
<dbReference type="Proteomes" id="UP000199343">
    <property type="component" value="Unassembled WGS sequence"/>
</dbReference>
<evidence type="ECO:0000313" key="3">
    <source>
        <dbReference type="Proteomes" id="UP000199343"/>
    </source>
</evidence>
<name>A0A1C6VUG9_9ACTN</name>
<proteinExistence type="inferred from homology"/>
<dbReference type="InterPro" id="IPR037171">
    <property type="entry name" value="NagB/RpiA_transferase-like"/>
</dbReference>
<dbReference type="RefSeq" id="WP_245715856.1">
    <property type="nucleotide sequence ID" value="NZ_FMIC01000002.1"/>
</dbReference>
<dbReference type="GO" id="GO:0016740">
    <property type="term" value="F:transferase activity"/>
    <property type="evidence" value="ECO:0007669"/>
    <property type="project" value="UniProtKB-KW"/>
</dbReference>
<comment type="similarity">
    <text evidence="1">Belongs to the 3-oxoacid CoA-transferase subunit B family.</text>
</comment>
<keyword evidence="2" id="KW-0808">Transferase</keyword>